<dbReference type="AlphaFoldDB" id="A0A8H5ZX68"/>
<comment type="caution">
    <text evidence="2">The sequence shown here is derived from an EMBL/GenBank/DDBJ whole genome shotgun (WGS) entry which is preliminary data.</text>
</comment>
<protein>
    <recommendedName>
        <fullName evidence="1">F-box domain-containing protein</fullName>
    </recommendedName>
</protein>
<evidence type="ECO:0000259" key="1">
    <source>
        <dbReference type="Pfam" id="PF12937"/>
    </source>
</evidence>
<dbReference type="Proteomes" id="UP000541154">
    <property type="component" value="Unassembled WGS sequence"/>
</dbReference>
<accession>A0A8H5ZX68</accession>
<dbReference type="SUPFAM" id="SSF81383">
    <property type="entry name" value="F-box domain"/>
    <property type="match status" value="1"/>
</dbReference>
<organism evidence="2 3">
    <name type="scientific">Petromyces alliaceus</name>
    <name type="common">Aspergillus alliaceus</name>
    <dbReference type="NCBI Taxonomy" id="209559"/>
    <lineage>
        <taxon>Eukaryota</taxon>
        <taxon>Fungi</taxon>
        <taxon>Dikarya</taxon>
        <taxon>Ascomycota</taxon>
        <taxon>Pezizomycotina</taxon>
        <taxon>Eurotiomycetes</taxon>
        <taxon>Eurotiomycetidae</taxon>
        <taxon>Eurotiales</taxon>
        <taxon>Aspergillaceae</taxon>
        <taxon>Aspergillus</taxon>
        <taxon>Aspergillus subgen. Circumdati</taxon>
    </lineage>
</organism>
<feature type="domain" description="F-box" evidence="1">
    <location>
        <begin position="2"/>
        <end position="47"/>
    </location>
</feature>
<keyword evidence="3" id="KW-1185">Reference proteome</keyword>
<gene>
    <name evidence="2" type="ORF">ETB97_003986</name>
</gene>
<evidence type="ECO:0000313" key="2">
    <source>
        <dbReference type="EMBL" id="KAF5858593.1"/>
    </source>
</evidence>
<evidence type="ECO:0000313" key="3">
    <source>
        <dbReference type="Proteomes" id="UP000541154"/>
    </source>
</evidence>
<proteinExistence type="predicted"/>
<dbReference type="InterPro" id="IPR001810">
    <property type="entry name" value="F-box_dom"/>
</dbReference>
<reference evidence="2 3" key="1">
    <citation type="submission" date="2019-04" db="EMBL/GenBank/DDBJ databases">
        <title>Aspergillus burnettii sp. nov., novel species from soil in southeast Queensland.</title>
        <authorList>
            <person name="Gilchrist C.L.M."/>
            <person name="Pitt J.I."/>
            <person name="Lange L."/>
            <person name="Lacey H.J."/>
            <person name="Vuong D."/>
            <person name="Midgley D.J."/>
            <person name="Greenfield P."/>
            <person name="Bradbury M."/>
            <person name="Lacey E."/>
            <person name="Busk P.K."/>
            <person name="Pilgaard B."/>
            <person name="Chooi Y.H."/>
            <person name="Piggott A.M."/>
        </authorList>
    </citation>
    <scope>NUCLEOTIDE SEQUENCE [LARGE SCALE GENOMIC DNA]</scope>
    <source>
        <strain evidence="2 3">FRR 5400</strain>
    </source>
</reference>
<sequence>MLDSLPPEILSMIADWLPRPSLRALSQASPGLYSAVGPRLHRTLRFRAAREWALDDSLKHSLFGVL</sequence>
<dbReference type="EMBL" id="SPNV01000199">
    <property type="protein sequence ID" value="KAF5858593.1"/>
    <property type="molecule type" value="Genomic_DNA"/>
</dbReference>
<dbReference type="Pfam" id="PF12937">
    <property type="entry name" value="F-box-like"/>
    <property type="match status" value="1"/>
</dbReference>
<name>A0A8H5ZX68_PETAA</name>
<dbReference type="InterPro" id="IPR036047">
    <property type="entry name" value="F-box-like_dom_sf"/>
</dbReference>